<dbReference type="Proteomes" id="UP000319212">
    <property type="component" value="Unassembled WGS sequence"/>
</dbReference>
<dbReference type="Gene3D" id="1.10.10.10">
    <property type="entry name" value="Winged helix-like DNA-binding domain superfamily/Winged helix DNA-binding domain"/>
    <property type="match status" value="1"/>
</dbReference>
<keyword evidence="4" id="KW-0804">Transcription</keyword>
<dbReference type="OrthoDB" id="646694at2"/>
<dbReference type="AlphaFoldDB" id="A0A502E1G8"/>
<dbReference type="EMBL" id="RCZI01000001">
    <property type="protein sequence ID" value="TPG30396.1"/>
    <property type="molecule type" value="Genomic_DNA"/>
</dbReference>
<dbReference type="GO" id="GO:0003677">
    <property type="term" value="F:DNA binding"/>
    <property type="evidence" value="ECO:0007669"/>
    <property type="project" value="UniProtKB-KW"/>
</dbReference>
<name>A0A502E1G8_9BURK</name>
<dbReference type="InterPro" id="IPR036390">
    <property type="entry name" value="WH_DNA-bd_sf"/>
</dbReference>
<feature type="domain" description="HTH lysR-type" evidence="5">
    <location>
        <begin position="1"/>
        <end position="60"/>
    </location>
</feature>
<dbReference type="GO" id="GO:0003700">
    <property type="term" value="F:DNA-binding transcription factor activity"/>
    <property type="evidence" value="ECO:0007669"/>
    <property type="project" value="InterPro"/>
</dbReference>
<evidence type="ECO:0000313" key="6">
    <source>
        <dbReference type="EMBL" id="TPG30396.1"/>
    </source>
</evidence>
<dbReference type="GO" id="GO:0005829">
    <property type="term" value="C:cytosol"/>
    <property type="evidence" value="ECO:0007669"/>
    <property type="project" value="TreeGrafter"/>
</dbReference>
<accession>A0A502E1G8</accession>
<dbReference type="FunFam" id="1.10.10.10:FF:000001">
    <property type="entry name" value="LysR family transcriptional regulator"/>
    <property type="match status" value="1"/>
</dbReference>
<sequence>MNLSNKHLRAFVVLSQERNFTRAAEICHLSQPAFSALINSLEANIGTRMFDRNTRSVQLTTEGQRFLGSASRLLEDMEGILDDLNDHVERRKGRVSVAALPSLAAGWLPELFAEFRKLYPGIEISLADALSDQCLDLVRMGKVDFALASGGANSAELSTRLLCSDDFHLVCRKDHVLARQKTLKPKDLLNHPFVQLSKSSSVRQHLDALLHPLQMNTVLEVEHLATVMGMVRNDVGISVVPGLTLFHFEHPNIVTRPLKMVGSRRSILLVTRAHRTLSVAAQALYDLAIARRPADTEIGEERGRRVRTRSKP</sequence>
<dbReference type="SUPFAM" id="SSF53850">
    <property type="entry name" value="Periplasmic binding protein-like II"/>
    <property type="match status" value="1"/>
</dbReference>
<dbReference type="PROSITE" id="PS50931">
    <property type="entry name" value="HTH_LYSR"/>
    <property type="match status" value="1"/>
</dbReference>
<keyword evidence="2" id="KW-0805">Transcription regulation</keyword>
<dbReference type="SUPFAM" id="SSF46785">
    <property type="entry name" value="Winged helix' DNA-binding domain"/>
    <property type="match status" value="1"/>
</dbReference>
<evidence type="ECO:0000256" key="2">
    <source>
        <dbReference type="ARBA" id="ARBA00023015"/>
    </source>
</evidence>
<evidence type="ECO:0000256" key="4">
    <source>
        <dbReference type="ARBA" id="ARBA00023163"/>
    </source>
</evidence>
<evidence type="ECO:0000313" key="7">
    <source>
        <dbReference type="Proteomes" id="UP000319212"/>
    </source>
</evidence>
<protein>
    <submittedName>
        <fullName evidence="6">LysR family transcriptional regulator</fullName>
    </submittedName>
</protein>
<dbReference type="Pfam" id="PF03466">
    <property type="entry name" value="LysR_substrate"/>
    <property type="match status" value="1"/>
</dbReference>
<evidence type="ECO:0000256" key="1">
    <source>
        <dbReference type="ARBA" id="ARBA00009437"/>
    </source>
</evidence>
<comment type="caution">
    <text evidence="6">The sequence shown here is derived from an EMBL/GenBank/DDBJ whole genome shotgun (WGS) entry which is preliminary data.</text>
</comment>
<dbReference type="InterPro" id="IPR000847">
    <property type="entry name" value="LysR_HTH_N"/>
</dbReference>
<dbReference type="InterPro" id="IPR036388">
    <property type="entry name" value="WH-like_DNA-bd_sf"/>
</dbReference>
<dbReference type="PANTHER" id="PTHR30419">
    <property type="entry name" value="HTH-TYPE TRANSCRIPTIONAL REGULATOR YBHD"/>
    <property type="match status" value="1"/>
</dbReference>
<keyword evidence="3" id="KW-0238">DNA-binding</keyword>
<dbReference type="InterPro" id="IPR005119">
    <property type="entry name" value="LysR_subst-bd"/>
</dbReference>
<dbReference type="CDD" id="cd08440">
    <property type="entry name" value="PBP2_LTTR_like_4"/>
    <property type="match status" value="1"/>
</dbReference>
<comment type="similarity">
    <text evidence="1">Belongs to the LysR transcriptional regulatory family.</text>
</comment>
<dbReference type="RefSeq" id="WP_140838308.1">
    <property type="nucleotide sequence ID" value="NZ_RCZI01000001.1"/>
</dbReference>
<dbReference type="Gene3D" id="3.40.190.290">
    <property type="match status" value="1"/>
</dbReference>
<evidence type="ECO:0000259" key="5">
    <source>
        <dbReference type="PROSITE" id="PS50931"/>
    </source>
</evidence>
<dbReference type="InterPro" id="IPR050950">
    <property type="entry name" value="HTH-type_LysR_regulators"/>
</dbReference>
<dbReference type="Pfam" id="PF00126">
    <property type="entry name" value="HTH_1"/>
    <property type="match status" value="1"/>
</dbReference>
<evidence type="ECO:0000256" key="3">
    <source>
        <dbReference type="ARBA" id="ARBA00023125"/>
    </source>
</evidence>
<gene>
    <name evidence="6" type="ORF">EAH82_02595</name>
</gene>
<dbReference type="PANTHER" id="PTHR30419:SF8">
    <property type="entry name" value="NITROGEN ASSIMILATION TRANSCRIPTIONAL ACTIVATOR-RELATED"/>
    <property type="match status" value="1"/>
</dbReference>
<reference evidence="6 7" key="1">
    <citation type="journal article" date="2019" name="Environ. Microbiol.">
        <title>Species interactions and distinct microbial communities in high Arctic permafrost affected cryosols are associated with the CH4 and CO2 gas fluxes.</title>
        <authorList>
            <person name="Altshuler I."/>
            <person name="Hamel J."/>
            <person name="Turney S."/>
            <person name="Magnuson E."/>
            <person name="Levesque R."/>
            <person name="Greer C."/>
            <person name="Whyte L.G."/>
        </authorList>
    </citation>
    <scope>NUCLEOTIDE SEQUENCE [LARGE SCALE GENOMIC DNA]</scope>
    <source>
        <strain evidence="6 7">S06.C</strain>
    </source>
</reference>
<dbReference type="PRINTS" id="PR00039">
    <property type="entry name" value="HTHLYSR"/>
</dbReference>
<proteinExistence type="inferred from homology"/>
<organism evidence="6 7">
    <name type="scientific">Variovorax guangxiensis</name>
    <dbReference type="NCBI Taxonomy" id="1775474"/>
    <lineage>
        <taxon>Bacteria</taxon>
        <taxon>Pseudomonadati</taxon>
        <taxon>Pseudomonadota</taxon>
        <taxon>Betaproteobacteria</taxon>
        <taxon>Burkholderiales</taxon>
        <taxon>Comamonadaceae</taxon>
        <taxon>Variovorax</taxon>
    </lineage>
</organism>